<comment type="caution">
    <text evidence="4">The sequence shown here is derived from an EMBL/GenBank/DDBJ whole genome shotgun (WGS) entry which is preliminary data.</text>
</comment>
<dbReference type="PROSITE" id="PS50113">
    <property type="entry name" value="PAC"/>
    <property type="match status" value="1"/>
</dbReference>
<dbReference type="SUPFAM" id="SSF47384">
    <property type="entry name" value="Homodimeric domain of signal transducing histidine kinase"/>
    <property type="match status" value="1"/>
</dbReference>
<name>X1BS55_9ZZZZ</name>
<reference evidence="4" key="1">
    <citation type="journal article" date="2014" name="Front. Microbiol.">
        <title>High frequency of phylogenetically diverse reductive dehalogenase-homologous genes in deep subseafloor sedimentary metagenomes.</title>
        <authorList>
            <person name="Kawai M."/>
            <person name="Futagami T."/>
            <person name="Toyoda A."/>
            <person name="Takaki Y."/>
            <person name="Nishi S."/>
            <person name="Hori S."/>
            <person name="Arai W."/>
            <person name="Tsubouchi T."/>
            <person name="Morono Y."/>
            <person name="Uchiyama I."/>
            <person name="Ito T."/>
            <person name="Fujiyama A."/>
            <person name="Inagaki F."/>
            <person name="Takami H."/>
        </authorList>
    </citation>
    <scope>NUCLEOTIDE SEQUENCE</scope>
    <source>
        <strain evidence="4">Expedition CK06-06</strain>
    </source>
</reference>
<dbReference type="EMBL" id="BART01017090">
    <property type="protein sequence ID" value="GAG74976.1"/>
    <property type="molecule type" value="Genomic_DNA"/>
</dbReference>
<dbReference type="PANTHER" id="PTHR43065">
    <property type="entry name" value="SENSOR HISTIDINE KINASE"/>
    <property type="match status" value="1"/>
</dbReference>
<dbReference type="InterPro" id="IPR005467">
    <property type="entry name" value="His_kinase_dom"/>
</dbReference>
<dbReference type="InterPro" id="IPR003594">
    <property type="entry name" value="HATPase_dom"/>
</dbReference>
<dbReference type="SMART" id="SM00387">
    <property type="entry name" value="HATPase_c"/>
    <property type="match status" value="1"/>
</dbReference>
<dbReference type="CDD" id="cd00082">
    <property type="entry name" value="HisKA"/>
    <property type="match status" value="1"/>
</dbReference>
<dbReference type="Pfam" id="PF02518">
    <property type="entry name" value="HATPase_c"/>
    <property type="match status" value="1"/>
</dbReference>
<dbReference type="Gene3D" id="3.30.565.10">
    <property type="entry name" value="Histidine kinase-like ATPase, C-terminal domain"/>
    <property type="match status" value="1"/>
</dbReference>
<evidence type="ECO:0000259" key="3">
    <source>
        <dbReference type="PROSITE" id="PS50113"/>
    </source>
</evidence>
<dbReference type="InterPro" id="IPR000700">
    <property type="entry name" value="PAS-assoc_C"/>
</dbReference>
<sequence>ITSGNTWKGILINKKKDGSLYYESAVIFPIKAPSQDIINYAAVKRDVTNEKILEDQLLQSQKLEAVGQLAGGIAHDFNNILTAINGFAALSQMKVKKNSSIWHDLKSIQESGKRAADLIRQLLAFSRKQIIEPRIIEINVILSELEKMLKRLIGEDVKLRTIPGEKLGPIKADPSQIGQILINLVLNARDSIQSKAGTAREKKITIQTSERFLDQSFVQNHAGCNTGRHILISVSDTGSGISEDIIGKVFDPFFTTKEKGEGTGLGLSTVYGIVKQNKCNIFVESKKGEVRLLQFTGPVP</sequence>
<dbReference type="InterPro" id="IPR036890">
    <property type="entry name" value="HATPase_C_sf"/>
</dbReference>
<dbReference type="Gene3D" id="1.10.287.130">
    <property type="match status" value="1"/>
</dbReference>
<dbReference type="PROSITE" id="PS50109">
    <property type="entry name" value="HIS_KIN"/>
    <property type="match status" value="1"/>
</dbReference>
<evidence type="ECO:0000313" key="4">
    <source>
        <dbReference type="EMBL" id="GAG74976.1"/>
    </source>
</evidence>
<feature type="non-terminal residue" evidence="4">
    <location>
        <position position="300"/>
    </location>
</feature>
<organism evidence="4">
    <name type="scientific">marine sediment metagenome</name>
    <dbReference type="NCBI Taxonomy" id="412755"/>
    <lineage>
        <taxon>unclassified sequences</taxon>
        <taxon>metagenomes</taxon>
        <taxon>ecological metagenomes</taxon>
    </lineage>
</organism>
<dbReference type="GO" id="GO:0000155">
    <property type="term" value="F:phosphorelay sensor kinase activity"/>
    <property type="evidence" value="ECO:0007669"/>
    <property type="project" value="InterPro"/>
</dbReference>
<evidence type="ECO:0000256" key="1">
    <source>
        <dbReference type="ARBA" id="ARBA00022553"/>
    </source>
</evidence>
<feature type="non-terminal residue" evidence="4">
    <location>
        <position position="1"/>
    </location>
</feature>
<dbReference type="AlphaFoldDB" id="X1BS55"/>
<feature type="domain" description="Histidine kinase" evidence="2">
    <location>
        <begin position="72"/>
        <end position="300"/>
    </location>
</feature>
<dbReference type="InterPro" id="IPR003661">
    <property type="entry name" value="HisK_dim/P_dom"/>
</dbReference>
<dbReference type="Gene3D" id="3.30.450.20">
    <property type="entry name" value="PAS domain"/>
    <property type="match status" value="1"/>
</dbReference>
<dbReference type="SUPFAM" id="SSF55874">
    <property type="entry name" value="ATPase domain of HSP90 chaperone/DNA topoisomerase II/histidine kinase"/>
    <property type="match status" value="1"/>
</dbReference>
<evidence type="ECO:0008006" key="5">
    <source>
        <dbReference type="Google" id="ProtNLM"/>
    </source>
</evidence>
<proteinExistence type="predicted"/>
<dbReference type="InterPro" id="IPR036097">
    <property type="entry name" value="HisK_dim/P_sf"/>
</dbReference>
<evidence type="ECO:0000259" key="2">
    <source>
        <dbReference type="PROSITE" id="PS50109"/>
    </source>
</evidence>
<dbReference type="PANTHER" id="PTHR43065:SF42">
    <property type="entry name" value="TWO-COMPONENT SENSOR PPRA"/>
    <property type="match status" value="1"/>
</dbReference>
<feature type="domain" description="PAC" evidence="3">
    <location>
        <begin position="5"/>
        <end position="59"/>
    </location>
</feature>
<keyword evidence="1" id="KW-0597">Phosphoprotein</keyword>
<dbReference type="SMART" id="SM00388">
    <property type="entry name" value="HisKA"/>
    <property type="match status" value="1"/>
</dbReference>
<dbReference type="InterPro" id="IPR004358">
    <property type="entry name" value="Sig_transdc_His_kin-like_C"/>
</dbReference>
<gene>
    <name evidence="4" type="ORF">S01H4_32638</name>
</gene>
<accession>X1BS55</accession>
<dbReference type="Pfam" id="PF00512">
    <property type="entry name" value="HisKA"/>
    <property type="match status" value="1"/>
</dbReference>
<dbReference type="PRINTS" id="PR00344">
    <property type="entry name" value="BCTRLSENSOR"/>
</dbReference>
<protein>
    <recommendedName>
        <fullName evidence="5">Histidine kinase domain-containing protein</fullName>
    </recommendedName>
</protein>